<keyword evidence="1 2" id="KW-0732">Signal</keyword>
<dbReference type="InterPro" id="IPR006311">
    <property type="entry name" value="TAT_signal"/>
</dbReference>
<proteinExistence type="predicted"/>
<dbReference type="GeneID" id="301341697"/>
<dbReference type="Proteomes" id="UP001236800">
    <property type="component" value="Chromosome"/>
</dbReference>
<reference evidence="3" key="1">
    <citation type="submission" date="2023-08" db="EMBL/GenBank/DDBJ databases">
        <title>Complete genome sequence of Shewanella oncorhynchi Z-P2, a siderophore putrebactin-producing bacterium.</title>
        <authorList>
            <person name="Zhang Y."/>
        </authorList>
    </citation>
    <scope>NUCLEOTIDE SEQUENCE</scope>
    <source>
        <strain evidence="3">Z-P2</strain>
    </source>
</reference>
<dbReference type="AlphaFoldDB" id="A0AA50KEG1"/>
<dbReference type="NCBIfam" id="TIGR02811">
    <property type="entry name" value="formate_TAT"/>
    <property type="match status" value="1"/>
</dbReference>
<protein>
    <submittedName>
        <fullName evidence="3">Twin-arginine translocation signal domain-containing protein</fullName>
    </submittedName>
</protein>
<dbReference type="InterPro" id="IPR019546">
    <property type="entry name" value="TAT_signal_bac_arc"/>
</dbReference>
<dbReference type="KEGG" id="sog:RA178_20905"/>
<sequence>MKQQPSDLSRRSLLKALTVGSVAGAAIAATGMSVAQVSESSKVTTKESKGYHETAHISSYYNSLRS</sequence>
<dbReference type="PROSITE" id="PS51318">
    <property type="entry name" value="TAT"/>
    <property type="match status" value="1"/>
</dbReference>
<feature type="chain" id="PRO_5041284263" evidence="2">
    <location>
        <begin position="29"/>
        <end position="66"/>
    </location>
</feature>
<organism evidence="3">
    <name type="scientific">Shewanella oncorhynchi</name>
    <dbReference type="NCBI Taxonomy" id="2726434"/>
    <lineage>
        <taxon>Bacteria</taxon>
        <taxon>Pseudomonadati</taxon>
        <taxon>Pseudomonadota</taxon>
        <taxon>Gammaproteobacteria</taxon>
        <taxon>Alteromonadales</taxon>
        <taxon>Shewanellaceae</taxon>
        <taxon>Shewanella</taxon>
    </lineage>
</organism>
<dbReference type="EMBL" id="CP132914">
    <property type="protein sequence ID" value="WMB72826.1"/>
    <property type="molecule type" value="Genomic_DNA"/>
</dbReference>
<name>A0AA50KEG1_9GAMM</name>
<dbReference type="InterPro" id="IPR014177">
    <property type="entry name" value="Formate_DH_TAT-contain"/>
</dbReference>
<dbReference type="RefSeq" id="WP_306683704.1">
    <property type="nucleotide sequence ID" value="NZ_CP132914.1"/>
</dbReference>
<accession>A0AA50KEG1</accession>
<evidence type="ECO:0000313" key="3">
    <source>
        <dbReference type="EMBL" id="WMB72826.1"/>
    </source>
</evidence>
<evidence type="ECO:0000256" key="2">
    <source>
        <dbReference type="SAM" id="SignalP"/>
    </source>
</evidence>
<feature type="signal peptide" evidence="2">
    <location>
        <begin position="1"/>
        <end position="28"/>
    </location>
</feature>
<dbReference type="NCBIfam" id="TIGR01409">
    <property type="entry name" value="TAT_signal_seq"/>
    <property type="match status" value="1"/>
</dbReference>
<gene>
    <name evidence="3" type="ORF">RA178_20905</name>
</gene>
<evidence type="ECO:0000256" key="1">
    <source>
        <dbReference type="ARBA" id="ARBA00022729"/>
    </source>
</evidence>
<dbReference type="PIRSF" id="PIRSF036704">
    <property type="entry name" value="UCP036704"/>
    <property type="match status" value="1"/>
</dbReference>